<protein>
    <submittedName>
        <fullName evidence="7">Uncharacterized protein</fullName>
    </submittedName>
</protein>
<dbReference type="WBParaSite" id="PDA_v2.g3290.t1">
    <property type="protein sequence ID" value="PDA_v2.g3290.t1"/>
    <property type="gene ID" value="PDA_v2.g3290"/>
</dbReference>
<dbReference type="GO" id="GO:0051082">
    <property type="term" value="F:unfolded protein binding"/>
    <property type="evidence" value="ECO:0007669"/>
    <property type="project" value="InterPro"/>
</dbReference>
<evidence type="ECO:0000256" key="5">
    <source>
        <dbReference type="SAM" id="Coils"/>
    </source>
</evidence>
<comment type="similarity">
    <text evidence="1">Belongs to the prefoldin subunit beta family.</text>
</comment>
<accession>A0A914QW43</accession>
<dbReference type="PANTHER" id="PTHR13303">
    <property type="entry name" value="PREFOLDIN SUBUNIT 2"/>
    <property type="match status" value="1"/>
</dbReference>
<dbReference type="Proteomes" id="UP000887578">
    <property type="component" value="Unplaced"/>
</dbReference>
<evidence type="ECO:0000256" key="4">
    <source>
        <dbReference type="ARBA" id="ARBA00024667"/>
    </source>
</evidence>
<dbReference type="AlphaFoldDB" id="A0A914QW43"/>
<evidence type="ECO:0000256" key="3">
    <source>
        <dbReference type="ARBA" id="ARBA00023186"/>
    </source>
</evidence>
<comment type="function">
    <text evidence="4">Binds specifically to cytosolic chaperonin (c-CPN) and transfers target proteins to it. Binds to nascent polypeptide chain and promotes folding in an environment in which there are many competing pathways for nonnative proteins.</text>
</comment>
<dbReference type="SUPFAM" id="SSF46579">
    <property type="entry name" value="Prefoldin"/>
    <property type="match status" value="1"/>
</dbReference>
<name>A0A914QW43_9BILA</name>
<keyword evidence="6" id="KW-1185">Reference proteome</keyword>
<comment type="subunit">
    <text evidence="2">Heterohexamer of two PFD-alpha type and four PFD-beta type subunits.</text>
</comment>
<evidence type="ECO:0000313" key="6">
    <source>
        <dbReference type="Proteomes" id="UP000887578"/>
    </source>
</evidence>
<evidence type="ECO:0000256" key="2">
    <source>
        <dbReference type="ARBA" id="ARBA00011695"/>
    </source>
</evidence>
<keyword evidence="3" id="KW-0143">Chaperone</keyword>
<organism evidence="6 7">
    <name type="scientific">Panagrolaimus davidi</name>
    <dbReference type="NCBI Taxonomy" id="227884"/>
    <lineage>
        <taxon>Eukaryota</taxon>
        <taxon>Metazoa</taxon>
        <taxon>Ecdysozoa</taxon>
        <taxon>Nematoda</taxon>
        <taxon>Chromadorea</taxon>
        <taxon>Rhabditida</taxon>
        <taxon>Tylenchina</taxon>
        <taxon>Panagrolaimomorpha</taxon>
        <taxon>Panagrolaimoidea</taxon>
        <taxon>Panagrolaimidae</taxon>
        <taxon>Panagrolaimus</taxon>
    </lineage>
</organism>
<dbReference type="InterPro" id="IPR002777">
    <property type="entry name" value="PFD_beta-like"/>
</dbReference>
<dbReference type="GO" id="GO:0016272">
    <property type="term" value="C:prefoldin complex"/>
    <property type="evidence" value="ECO:0007669"/>
    <property type="project" value="InterPro"/>
</dbReference>
<evidence type="ECO:0000256" key="1">
    <source>
        <dbReference type="ARBA" id="ARBA00008045"/>
    </source>
</evidence>
<evidence type="ECO:0000313" key="7">
    <source>
        <dbReference type="WBParaSite" id="PDA_v2.g3290.t1"/>
    </source>
</evidence>
<dbReference type="InterPro" id="IPR027235">
    <property type="entry name" value="PFD2"/>
</dbReference>
<dbReference type="Pfam" id="PF01920">
    <property type="entry name" value="Prefoldin_2"/>
    <property type="match status" value="1"/>
</dbReference>
<dbReference type="GO" id="GO:0006457">
    <property type="term" value="P:protein folding"/>
    <property type="evidence" value="ECO:0007669"/>
    <property type="project" value="InterPro"/>
</dbReference>
<feature type="coiled-coil region" evidence="5">
    <location>
        <begin position="94"/>
        <end position="131"/>
    </location>
</feature>
<reference evidence="7" key="1">
    <citation type="submission" date="2022-11" db="UniProtKB">
        <authorList>
            <consortium name="WormBaseParasite"/>
        </authorList>
    </citation>
    <scope>IDENTIFICATION</scope>
</reference>
<proteinExistence type="inferred from homology"/>
<keyword evidence="5" id="KW-0175">Coiled coil</keyword>
<sequence>MSSAAADKSSGNAKGQEEIVQGFRVLREQQQHILAELKTTEGNLREIFGVINALKKFDQKGTALYRLNDILVETNVNDHYHDKVELFNNLSNEMKKLNSLLITKSEELANYQKTNNIRVLTEQEVAELEQKNMIQSN</sequence>